<evidence type="ECO:0000256" key="1">
    <source>
        <dbReference type="SAM" id="Phobius"/>
    </source>
</evidence>
<organism evidence="2 3">
    <name type="scientific">Acacia crassicarpa</name>
    <name type="common">northern wattle</name>
    <dbReference type="NCBI Taxonomy" id="499986"/>
    <lineage>
        <taxon>Eukaryota</taxon>
        <taxon>Viridiplantae</taxon>
        <taxon>Streptophyta</taxon>
        <taxon>Embryophyta</taxon>
        <taxon>Tracheophyta</taxon>
        <taxon>Spermatophyta</taxon>
        <taxon>Magnoliopsida</taxon>
        <taxon>eudicotyledons</taxon>
        <taxon>Gunneridae</taxon>
        <taxon>Pentapetalae</taxon>
        <taxon>rosids</taxon>
        <taxon>fabids</taxon>
        <taxon>Fabales</taxon>
        <taxon>Fabaceae</taxon>
        <taxon>Caesalpinioideae</taxon>
        <taxon>mimosoid clade</taxon>
        <taxon>Acacieae</taxon>
        <taxon>Acacia</taxon>
    </lineage>
</organism>
<keyword evidence="1" id="KW-1133">Transmembrane helix</keyword>
<sequence length="73" mass="8840">MEGKRKVFKVGFFKKLSRHSSRLKFYWSALRWKRIHLPVSFMDNVVFRIVSLFEAIVLVLSLAFFYLYFGCHF</sequence>
<comment type="caution">
    <text evidence="2">The sequence shown here is derived from an EMBL/GenBank/DDBJ whole genome shotgun (WGS) entry which is preliminary data.</text>
</comment>
<dbReference type="Proteomes" id="UP001293593">
    <property type="component" value="Unassembled WGS sequence"/>
</dbReference>
<gene>
    <name evidence="2" type="ORF">QN277_020450</name>
</gene>
<name>A0AAE1JJR6_9FABA</name>
<dbReference type="AlphaFoldDB" id="A0AAE1JJR6"/>
<proteinExistence type="predicted"/>
<reference evidence="2" key="1">
    <citation type="submission" date="2023-10" db="EMBL/GenBank/DDBJ databases">
        <title>Chromosome-level genome of the transformable northern wattle, Acacia crassicarpa.</title>
        <authorList>
            <person name="Massaro I."/>
            <person name="Sinha N.R."/>
            <person name="Poethig S."/>
            <person name="Leichty A.R."/>
        </authorList>
    </citation>
    <scope>NUCLEOTIDE SEQUENCE</scope>
    <source>
        <strain evidence="2">Acra3RX</strain>
        <tissue evidence="2">Leaf</tissue>
    </source>
</reference>
<evidence type="ECO:0000313" key="2">
    <source>
        <dbReference type="EMBL" id="KAK4271815.1"/>
    </source>
</evidence>
<dbReference type="PANTHER" id="PTHR33726">
    <property type="entry name" value="TRANSMEMBRANE PROTEIN"/>
    <property type="match status" value="1"/>
</dbReference>
<keyword evidence="3" id="KW-1185">Reference proteome</keyword>
<dbReference type="EMBL" id="JAWXYG010000005">
    <property type="protein sequence ID" value="KAK4271815.1"/>
    <property type="molecule type" value="Genomic_DNA"/>
</dbReference>
<accession>A0AAE1JJR6</accession>
<dbReference type="PANTHER" id="PTHR33726:SF3">
    <property type="entry name" value="TRANSMEMBRANE PROTEIN"/>
    <property type="match status" value="1"/>
</dbReference>
<protein>
    <submittedName>
        <fullName evidence="2">Uncharacterized protein</fullName>
    </submittedName>
</protein>
<keyword evidence="1" id="KW-0472">Membrane</keyword>
<evidence type="ECO:0000313" key="3">
    <source>
        <dbReference type="Proteomes" id="UP001293593"/>
    </source>
</evidence>
<feature type="transmembrane region" description="Helical" evidence="1">
    <location>
        <begin position="45"/>
        <end position="69"/>
    </location>
</feature>
<keyword evidence="1" id="KW-0812">Transmembrane</keyword>